<reference evidence="1 2" key="1">
    <citation type="submission" date="2020-03" db="EMBL/GenBank/DDBJ databases">
        <title>Soil Listeria distribution.</title>
        <authorList>
            <person name="Liao J."/>
            <person name="Wiedmann M."/>
        </authorList>
    </citation>
    <scope>NUCLEOTIDE SEQUENCE [LARGE SCALE GENOMIC DNA]</scope>
    <source>
        <strain evidence="1 2">FSL L7-1829</strain>
    </source>
</reference>
<evidence type="ECO:0008006" key="3">
    <source>
        <dbReference type="Google" id="ProtNLM"/>
    </source>
</evidence>
<sequence>MKKISYYYSSENESEINLEIWKSLQSHNEAARKLHFDWTGIVYEIQLKEVGKVDLPELVKVLLDKEGMKALPILVVNEEVYKYGEFSVAYAVEELLDVGVSIQIEE</sequence>
<organism evidence="1 2">
    <name type="scientific">Listeria welshimeri</name>
    <dbReference type="NCBI Taxonomy" id="1643"/>
    <lineage>
        <taxon>Bacteria</taxon>
        <taxon>Bacillati</taxon>
        <taxon>Bacillota</taxon>
        <taxon>Bacilli</taxon>
        <taxon>Bacillales</taxon>
        <taxon>Listeriaceae</taxon>
        <taxon>Listeria</taxon>
    </lineage>
</organism>
<gene>
    <name evidence="1" type="ORF">HB853_03985</name>
</gene>
<dbReference type="EMBL" id="JAAROP010000002">
    <property type="protein sequence ID" value="MBC1322097.1"/>
    <property type="molecule type" value="Genomic_DNA"/>
</dbReference>
<protein>
    <recommendedName>
        <fullName evidence="3">Arsenic metallochaperone ArsD family protein</fullName>
    </recommendedName>
</protein>
<accession>A0A7X0T3Y6</accession>
<dbReference type="AlphaFoldDB" id="A0A7X0T3Y6"/>
<evidence type="ECO:0000313" key="1">
    <source>
        <dbReference type="EMBL" id="MBC1322097.1"/>
    </source>
</evidence>
<dbReference type="RefSeq" id="WP_185304605.1">
    <property type="nucleotide sequence ID" value="NZ_CP122330.1"/>
</dbReference>
<dbReference type="Proteomes" id="UP000522007">
    <property type="component" value="Unassembled WGS sequence"/>
</dbReference>
<comment type="caution">
    <text evidence="1">The sequence shown here is derived from an EMBL/GenBank/DDBJ whole genome shotgun (WGS) entry which is preliminary data.</text>
</comment>
<name>A0A7X0T3Y6_LISWE</name>
<evidence type="ECO:0000313" key="2">
    <source>
        <dbReference type="Proteomes" id="UP000522007"/>
    </source>
</evidence>
<proteinExistence type="predicted"/>